<dbReference type="EMBL" id="APBN01000004">
    <property type="protein sequence ID" value="EMT52347.1"/>
    <property type="molecule type" value="Genomic_DNA"/>
</dbReference>
<proteinExistence type="predicted"/>
<feature type="region of interest" description="Disordered" evidence="1">
    <location>
        <begin position="169"/>
        <end position="212"/>
    </location>
</feature>
<dbReference type="Pfam" id="PF09551">
    <property type="entry name" value="Spore_II_R"/>
    <property type="match status" value="1"/>
</dbReference>
<dbReference type="STRING" id="1300222.I532_11859"/>
<comment type="caution">
    <text evidence="2">The sequence shown here is derived from an EMBL/GenBank/DDBJ whole genome shotgun (WGS) entry which is preliminary data.</text>
</comment>
<keyword evidence="3" id="KW-1185">Reference proteome</keyword>
<evidence type="ECO:0000313" key="2">
    <source>
        <dbReference type="EMBL" id="EMT52347.1"/>
    </source>
</evidence>
<protein>
    <submittedName>
        <fullName evidence="2">Stage II sporulation protein R</fullName>
    </submittedName>
</protein>
<reference evidence="2 3" key="1">
    <citation type="submission" date="2013-03" db="EMBL/GenBank/DDBJ databases">
        <title>Assembly of a new bacterial strain Brevibacillus borstelensis AK1.</title>
        <authorList>
            <person name="Rajan I."/>
            <person name="PoliReddy D."/>
            <person name="Sugumar T."/>
            <person name="Rathinam K."/>
            <person name="Alqarawi S."/>
            <person name="Khalil A.B."/>
            <person name="Sivakumar N."/>
        </authorList>
    </citation>
    <scope>NUCLEOTIDE SEQUENCE [LARGE SCALE GENOMIC DNA]</scope>
    <source>
        <strain evidence="2 3">AK1</strain>
    </source>
</reference>
<dbReference type="NCBIfam" id="TIGR02837">
    <property type="entry name" value="spore_II_R"/>
    <property type="match status" value="1"/>
</dbReference>
<feature type="region of interest" description="Disordered" evidence="1">
    <location>
        <begin position="249"/>
        <end position="271"/>
    </location>
</feature>
<dbReference type="RefSeq" id="WP_003388439.1">
    <property type="nucleotide sequence ID" value="NZ_APBN01000004.1"/>
</dbReference>
<gene>
    <name evidence="2" type="ORF">I532_11859</name>
</gene>
<dbReference type="OrthoDB" id="9793324at2"/>
<evidence type="ECO:0000256" key="1">
    <source>
        <dbReference type="SAM" id="MobiDB-lite"/>
    </source>
</evidence>
<accession>M8DFX2</accession>
<feature type="compositionally biased region" description="Low complexity" evidence="1">
    <location>
        <begin position="178"/>
        <end position="191"/>
    </location>
</feature>
<dbReference type="InterPro" id="IPR014202">
    <property type="entry name" value="Spore_II_R"/>
</dbReference>
<organism evidence="2 3">
    <name type="scientific">Brevibacillus borstelensis AK1</name>
    <dbReference type="NCBI Taxonomy" id="1300222"/>
    <lineage>
        <taxon>Bacteria</taxon>
        <taxon>Bacillati</taxon>
        <taxon>Bacillota</taxon>
        <taxon>Bacilli</taxon>
        <taxon>Bacillales</taxon>
        <taxon>Paenibacillaceae</taxon>
        <taxon>Brevibacillus</taxon>
    </lineage>
</organism>
<sequence length="289" mass="32574">MKRFFFVAFSFLTLMMSWEGQLTSANVLDNGPIPQESIRLRIIANSDSIQDQWLKREVRDAIVDQMNVWVKDIRSYDEAKVIVASKLPELQALVDKTMRERGFSYKAEVDFGRVPFPTKLYGSYVYPAGDYEALRVRIGDAQGQNWWCVLFPPLCFIDMSNGDAIASAQVENESESLPTKTAADAKAPTADLEPISKNTGENAPLNDLEEERASHQQWRLSRMEESWMGATAETNDHQDAGDISVQAFSGSVSVQEQSREDAGQSEETAPVQPKVEVRFYLWDKLASLF</sequence>
<evidence type="ECO:0000313" key="3">
    <source>
        <dbReference type="Proteomes" id="UP000012081"/>
    </source>
</evidence>
<dbReference type="AlphaFoldDB" id="M8DFX2"/>
<dbReference type="PATRIC" id="fig|1300222.3.peg.2474"/>
<name>M8DFX2_9BACL</name>
<dbReference type="Proteomes" id="UP000012081">
    <property type="component" value="Unassembled WGS sequence"/>
</dbReference>